<keyword evidence="3" id="KW-0804">Transcription</keyword>
<evidence type="ECO:0000259" key="5">
    <source>
        <dbReference type="SMART" id="SM00906"/>
    </source>
</evidence>
<sequence length="566" mass="63352">MLTEYRLKTRELHGNKDDAPERSSDQAPILLRGGLKEVEVEDLLAALPPRPTADALVLRCLDSGEASLILMHPPTFKDEYEQFWRNPAAASRAWLSLLFGILACAVWIEHSMNPEIGEAKPPDVFNCYREQCALALISSNCTTPGRYKVEAALMYLGNEYLQSNGLKTEISILVGIVSRLAIMMGYHRDSRIYPQLSPFEGEMRRRMWLILSTIDYFVSWQAGLPTVIPKDIGDTTPPRILLDEDFGPTTEVLPPSRSEAHTPSNITYSVALERILSVANGIAKSSEAQISPERTLHLKKQLDAVWSQVPSYLKPSAAYATDGNDGIHILTLEMTYQRARCTLHRQYLAPQHDIPPYKDFRLECVNAARRVLECQTELFQGILSQPQYRHQAWFGISRSICDCMTAAMVICLEIVSCVKKNEPLAREFSTELIGTLKTSYHCWKSCPRPSPETVKAADILARMLRLMGCCGVESGEFPKAFLPTANANVQHAPLLNQTSPSLEEPINSSFGQQIPDLETYTNFSAFDMINFVSLPLLKKTTPLILVAIRTLTINISRTCGIRRCST</sequence>
<dbReference type="VEuPathDB" id="FungiDB:BO70DRAFT_419729"/>
<keyword evidence="7" id="KW-1185">Reference proteome</keyword>
<reference evidence="6 7" key="1">
    <citation type="submission" date="2016-12" db="EMBL/GenBank/DDBJ databases">
        <title>The genomes of Aspergillus section Nigri reveals drivers in fungal speciation.</title>
        <authorList>
            <consortium name="DOE Joint Genome Institute"/>
            <person name="Vesth T.C."/>
            <person name="Nybo J."/>
            <person name="Theobald S."/>
            <person name="Brandl J."/>
            <person name="Frisvad J.C."/>
            <person name="Nielsen K.F."/>
            <person name="Lyhne E.K."/>
            <person name="Kogle M.E."/>
            <person name="Kuo A."/>
            <person name="Riley R."/>
            <person name="Clum A."/>
            <person name="Nolan M."/>
            <person name="Lipzen A."/>
            <person name="Salamov A."/>
            <person name="Henrissat B."/>
            <person name="Wiebenga A."/>
            <person name="De Vries R.P."/>
            <person name="Grigoriev I.V."/>
            <person name="Mortensen U.H."/>
            <person name="Andersen M.R."/>
            <person name="Baker S.E."/>
        </authorList>
    </citation>
    <scope>NUCLEOTIDE SEQUENCE [LARGE SCALE GENOMIC DNA]</scope>
    <source>
        <strain evidence="6 7">CBS 117.55</strain>
    </source>
</reference>
<evidence type="ECO:0000313" key="7">
    <source>
        <dbReference type="Proteomes" id="UP000247233"/>
    </source>
</evidence>
<comment type="subcellular location">
    <subcellularLocation>
        <location evidence="1">Nucleus</location>
    </subcellularLocation>
</comment>
<dbReference type="PANTHER" id="PTHR31001:SF86">
    <property type="entry name" value="ZN(II)2CYS6 TRANSCRIPTION FACTOR (EUROFUNG)"/>
    <property type="match status" value="1"/>
</dbReference>
<evidence type="ECO:0000256" key="2">
    <source>
        <dbReference type="ARBA" id="ARBA00023015"/>
    </source>
</evidence>
<evidence type="ECO:0000313" key="6">
    <source>
        <dbReference type="EMBL" id="PWY88176.1"/>
    </source>
</evidence>
<feature type="domain" description="Xylanolytic transcriptional activator regulatory" evidence="5">
    <location>
        <begin position="170"/>
        <end position="244"/>
    </location>
</feature>
<dbReference type="InterPro" id="IPR007219">
    <property type="entry name" value="XnlR_reg_dom"/>
</dbReference>
<dbReference type="InterPro" id="IPR050613">
    <property type="entry name" value="Sec_Metabolite_Reg"/>
</dbReference>
<keyword evidence="4" id="KW-0539">Nucleus</keyword>
<evidence type="ECO:0000256" key="4">
    <source>
        <dbReference type="ARBA" id="ARBA00023242"/>
    </source>
</evidence>
<dbReference type="GO" id="GO:0008270">
    <property type="term" value="F:zinc ion binding"/>
    <property type="evidence" value="ECO:0007669"/>
    <property type="project" value="InterPro"/>
</dbReference>
<gene>
    <name evidence="6" type="ORF">BO70DRAFT_419729</name>
</gene>
<dbReference type="EMBL" id="MSFL01000005">
    <property type="protein sequence ID" value="PWY88176.1"/>
    <property type="molecule type" value="Genomic_DNA"/>
</dbReference>
<dbReference type="GO" id="GO:0005634">
    <property type="term" value="C:nucleus"/>
    <property type="evidence" value="ECO:0007669"/>
    <property type="project" value="UniProtKB-SubCell"/>
</dbReference>
<dbReference type="CDD" id="cd12148">
    <property type="entry name" value="fungal_TF_MHR"/>
    <property type="match status" value="1"/>
</dbReference>
<dbReference type="STRING" id="1448321.A0A317WP04"/>
<evidence type="ECO:0000256" key="3">
    <source>
        <dbReference type="ARBA" id="ARBA00023163"/>
    </source>
</evidence>
<dbReference type="Pfam" id="PF04082">
    <property type="entry name" value="Fungal_trans"/>
    <property type="match status" value="1"/>
</dbReference>
<proteinExistence type="predicted"/>
<name>A0A317WP04_9EURO</name>
<dbReference type="AlphaFoldDB" id="A0A317WP04"/>
<protein>
    <recommendedName>
        <fullName evidence="5">Xylanolytic transcriptional activator regulatory domain-containing protein</fullName>
    </recommendedName>
</protein>
<dbReference type="GO" id="GO:0003677">
    <property type="term" value="F:DNA binding"/>
    <property type="evidence" value="ECO:0007669"/>
    <property type="project" value="InterPro"/>
</dbReference>
<keyword evidence="2" id="KW-0805">Transcription regulation</keyword>
<dbReference type="GeneID" id="37069730"/>
<organism evidence="6 7">
    <name type="scientific">Aspergillus heteromorphus CBS 117.55</name>
    <dbReference type="NCBI Taxonomy" id="1448321"/>
    <lineage>
        <taxon>Eukaryota</taxon>
        <taxon>Fungi</taxon>
        <taxon>Dikarya</taxon>
        <taxon>Ascomycota</taxon>
        <taxon>Pezizomycotina</taxon>
        <taxon>Eurotiomycetes</taxon>
        <taxon>Eurotiomycetidae</taxon>
        <taxon>Eurotiales</taxon>
        <taxon>Aspergillaceae</taxon>
        <taxon>Aspergillus</taxon>
        <taxon>Aspergillus subgen. Circumdati</taxon>
    </lineage>
</organism>
<dbReference type="Proteomes" id="UP000247233">
    <property type="component" value="Unassembled WGS sequence"/>
</dbReference>
<comment type="caution">
    <text evidence="6">The sequence shown here is derived from an EMBL/GenBank/DDBJ whole genome shotgun (WGS) entry which is preliminary data.</text>
</comment>
<dbReference type="PANTHER" id="PTHR31001">
    <property type="entry name" value="UNCHARACTERIZED TRANSCRIPTIONAL REGULATORY PROTEIN"/>
    <property type="match status" value="1"/>
</dbReference>
<evidence type="ECO:0000256" key="1">
    <source>
        <dbReference type="ARBA" id="ARBA00004123"/>
    </source>
</evidence>
<dbReference type="GO" id="GO:0006351">
    <property type="term" value="P:DNA-templated transcription"/>
    <property type="evidence" value="ECO:0007669"/>
    <property type="project" value="InterPro"/>
</dbReference>
<dbReference type="SMART" id="SM00906">
    <property type="entry name" value="Fungal_trans"/>
    <property type="match status" value="1"/>
</dbReference>
<dbReference type="OrthoDB" id="4934715at2759"/>
<dbReference type="RefSeq" id="XP_025401712.1">
    <property type="nucleotide sequence ID" value="XM_025547493.1"/>
</dbReference>
<accession>A0A317WP04</accession>